<name>A0AAD7AN48_9AGAR</name>
<protein>
    <recommendedName>
        <fullName evidence="3">F-box domain-containing protein</fullName>
    </recommendedName>
</protein>
<dbReference type="Proteomes" id="UP001218218">
    <property type="component" value="Unassembled WGS sequence"/>
</dbReference>
<sequence>MAYEQVLDDLLELLTLPALRSLKITSQAASNIANDIFLPFLSRSPYLHKFFLHGPALAVETIRAMTRLTHLELWNTPGWLKDDLFQMLDHAHEPDTFPDL</sequence>
<reference evidence="1" key="1">
    <citation type="submission" date="2023-03" db="EMBL/GenBank/DDBJ databases">
        <title>Massive genome expansion in bonnet fungi (Mycena s.s.) driven by repeated elements and novel gene families across ecological guilds.</title>
        <authorList>
            <consortium name="Lawrence Berkeley National Laboratory"/>
            <person name="Harder C.B."/>
            <person name="Miyauchi S."/>
            <person name="Viragh M."/>
            <person name="Kuo A."/>
            <person name="Thoen E."/>
            <person name="Andreopoulos B."/>
            <person name="Lu D."/>
            <person name="Skrede I."/>
            <person name="Drula E."/>
            <person name="Henrissat B."/>
            <person name="Morin E."/>
            <person name="Kohler A."/>
            <person name="Barry K."/>
            <person name="LaButti K."/>
            <person name="Morin E."/>
            <person name="Salamov A."/>
            <person name="Lipzen A."/>
            <person name="Mereny Z."/>
            <person name="Hegedus B."/>
            <person name="Baldrian P."/>
            <person name="Stursova M."/>
            <person name="Weitz H."/>
            <person name="Taylor A."/>
            <person name="Grigoriev I.V."/>
            <person name="Nagy L.G."/>
            <person name="Martin F."/>
            <person name="Kauserud H."/>
        </authorList>
    </citation>
    <scope>NUCLEOTIDE SEQUENCE</scope>
    <source>
        <strain evidence="1">CBHHK002</strain>
    </source>
</reference>
<evidence type="ECO:0000313" key="1">
    <source>
        <dbReference type="EMBL" id="KAJ7362888.1"/>
    </source>
</evidence>
<dbReference type="EMBL" id="JARIHO010000004">
    <property type="protein sequence ID" value="KAJ7362888.1"/>
    <property type="molecule type" value="Genomic_DNA"/>
</dbReference>
<keyword evidence="2" id="KW-1185">Reference proteome</keyword>
<comment type="caution">
    <text evidence="1">The sequence shown here is derived from an EMBL/GenBank/DDBJ whole genome shotgun (WGS) entry which is preliminary data.</text>
</comment>
<evidence type="ECO:0000313" key="2">
    <source>
        <dbReference type="Proteomes" id="UP001218218"/>
    </source>
</evidence>
<gene>
    <name evidence="1" type="ORF">DFH08DRAFT_951113</name>
</gene>
<proteinExistence type="predicted"/>
<evidence type="ECO:0008006" key="3">
    <source>
        <dbReference type="Google" id="ProtNLM"/>
    </source>
</evidence>
<organism evidence="1 2">
    <name type="scientific">Mycena albidolilacea</name>
    <dbReference type="NCBI Taxonomy" id="1033008"/>
    <lineage>
        <taxon>Eukaryota</taxon>
        <taxon>Fungi</taxon>
        <taxon>Dikarya</taxon>
        <taxon>Basidiomycota</taxon>
        <taxon>Agaricomycotina</taxon>
        <taxon>Agaricomycetes</taxon>
        <taxon>Agaricomycetidae</taxon>
        <taxon>Agaricales</taxon>
        <taxon>Marasmiineae</taxon>
        <taxon>Mycenaceae</taxon>
        <taxon>Mycena</taxon>
    </lineage>
</organism>
<dbReference type="AlphaFoldDB" id="A0AAD7AN48"/>
<accession>A0AAD7AN48</accession>